<accession>M5RLY5</accession>
<evidence type="ECO:0000313" key="1">
    <source>
        <dbReference type="EMBL" id="EMI20323.1"/>
    </source>
</evidence>
<keyword evidence="2" id="KW-1185">Reference proteome</keyword>
<dbReference type="AlphaFoldDB" id="M5RLY5"/>
<dbReference type="PROSITE" id="PS51318">
    <property type="entry name" value="TAT"/>
    <property type="match status" value="1"/>
</dbReference>
<proteinExistence type="predicted"/>
<evidence type="ECO:0000313" key="2">
    <source>
        <dbReference type="Proteomes" id="UP000011991"/>
    </source>
</evidence>
<name>M5RLY5_9BACT</name>
<dbReference type="InterPro" id="IPR010869">
    <property type="entry name" value="DUF1501"/>
</dbReference>
<reference evidence="1 2" key="1">
    <citation type="journal article" date="2013" name="Mar. Genomics">
        <title>Expression of sulfatases in Rhodopirellula baltica and the diversity of sulfatases in the genus Rhodopirellula.</title>
        <authorList>
            <person name="Wegner C.E."/>
            <person name="Richter-Heitmann T."/>
            <person name="Klindworth A."/>
            <person name="Klockow C."/>
            <person name="Richter M."/>
            <person name="Achstetter T."/>
            <person name="Glockner F.O."/>
            <person name="Harder J."/>
        </authorList>
    </citation>
    <scope>NUCLEOTIDE SEQUENCE [LARGE SCALE GENOMIC DNA]</scope>
    <source>
        <strain evidence="1 2">SM1</strain>
    </source>
</reference>
<dbReference type="EMBL" id="ANOG01000391">
    <property type="protein sequence ID" value="EMI20323.1"/>
    <property type="molecule type" value="Genomic_DNA"/>
</dbReference>
<sequence>MNNRNLYRETQFTALQQTTRRHFLQGCTTGMGAMWMAMQQSAKAASQHYPTHDSQNPLSPVAPPLPAKAKRVIFLHMIGAPSQLELFDYKPDLKRLDGKHTPQSFLEGKRFAFIQGT</sequence>
<feature type="non-terminal residue" evidence="1">
    <location>
        <position position="117"/>
    </location>
</feature>
<protein>
    <submittedName>
        <fullName evidence="1">Secreted protein containing DUF1501</fullName>
    </submittedName>
</protein>
<dbReference type="Pfam" id="PF07394">
    <property type="entry name" value="DUF1501"/>
    <property type="match status" value="1"/>
</dbReference>
<dbReference type="RefSeq" id="WP_008696354.1">
    <property type="nucleotide sequence ID" value="NZ_ANOG01000391.1"/>
</dbReference>
<comment type="caution">
    <text evidence="1">The sequence shown here is derived from an EMBL/GenBank/DDBJ whole genome shotgun (WGS) entry which is preliminary data.</text>
</comment>
<gene>
    <name evidence="1" type="ORF">RMSM_02758</name>
</gene>
<dbReference type="Proteomes" id="UP000011991">
    <property type="component" value="Unassembled WGS sequence"/>
</dbReference>
<organism evidence="1 2">
    <name type="scientific">Rhodopirellula maiorica SM1</name>
    <dbReference type="NCBI Taxonomy" id="1265738"/>
    <lineage>
        <taxon>Bacteria</taxon>
        <taxon>Pseudomonadati</taxon>
        <taxon>Planctomycetota</taxon>
        <taxon>Planctomycetia</taxon>
        <taxon>Pirellulales</taxon>
        <taxon>Pirellulaceae</taxon>
        <taxon>Novipirellula</taxon>
    </lineage>
</organism>
<dbReference type="InterPro" id="IPR006311">
    <property type="entry name" value="TAT_signal"/>
</dbReference>